<reference evidence="2 3" key="1">
    <citation type="submission" date="2016-10" db="EMBL/GenBank/DDBJ databases">
        <authorList>
            <person name="de Groot N.N."/>
        </authorList>
    </citation>
    <scope>NUCLEOTIDE SEQUENCE [LARGE SCALE GENOMIC DNA]</scope>
    <source>
        <strain evidence="2 3">CGMCC 1.10076</strain>
    </source>
</reference>
<dbReference type="InterPro" id="IPR004360">
    <property type="entry name" value="Glyas_Fos-R_dOase_dom"/>
</dbReference>
<dbReference type="Pfam" id="PF00903">
    <property type="entry name" value="Glyoxalase"/>
    <property type="match status" value="1"/>
</dbReference>
<evidence type="ECO:0000259" key="1">
    <source>
        <dbReference type="PROSITE" id="PS51819"/>
    </source>
</evidence>
<proteinExistence type="predicted"/>
<dbReference type="Gene3D" id="3.10.180.10">
    <property type="entry name" value="2,3-Dihydroxybiphenyl 1,2-Dioxygenase, domain 1"/>
    <property type="match status" value="1"/>
</dbReference>
<evidence type="ECO:0000313" key="2">
    <source>
        <dbReference type="EMBL" id="SDK05173.1"/>
    </source>
</evidence>
<dbReference type="PROSITE" id="PS51819">
    <property type="entry name" value="VOC"/>
    <property type="match status" value="1"/>
</dbReference>
<gene>
    <name evidence="2" type="ORF">SAMN04487935_2439</name>
</gene>
<dbReference type="InterPro" id="IPR037523">
    <property type="entry name" value="VOC_core"/>
</dbReference>
<dbReference type="PANTHER" id="PTHR36503">
    <property type="entry name" value="BLR2520 PROTEIN"/>
    <property type="match status" value="1"/>
</dbReference>
<dbReference type="EMBL" id="FNEZ01000003">
    <property type="protein sequence ID" value="SDK05173.1"/>
    <property type="molecule type" value="Genomic_DNA"/>
</dbReference>
<accession>A0A1G8YQV6</accession>
<dbReference type="SUPFAM" id="SSF54593">
    <property type="entry name" value="Glyoxalase/Bleomycin resistance protein/Dihydroxybiphenyl dioxygenase"/>
    <property type="match status" value="1"/>
</dbReference>
<feature type="domain" description="VOC" evidence="1">
    <location>
        <begin position="3"/>
        <end position="130"/>
    </location>
</feature>
<dbReference type="RefSeq" id="WP_091395789.1">
    <property type="nucleotide sequence ID" value="NZ_BKAI01000006.1"/>
</dbReference>
<name>A0A1G8YQV6_9FLAO</name>
<dbReference type="STRING" id="1128970.SAMN04487935_2439"/>
<evidence type="ECO:0000313" key="3">
    <source>
        <dbReference type="Proteomes" id="UP000199580"/>
    </source>
</evidence>
<dbReference type="OrthoDB" id="9798430at2"/>
<dbReference type="InterPro" id="IPR029068">
    <property type="entry name" value="Glyas_Bleomycin-R_OHBP_Dase"/>
</dbReference>
<dbReference type="AlphaFoldDB" id="A0A1G8YQV6"/>
<dbReference type="Proteomes" id="UP000199580">
    <property type="component" value="Unassembled WGS sequence"/>
</dbReference>
<protein>
    <recommendedName>
        <fullName evidence="1">VOC domain-containing protein</fullName>
    </recommendedName>
</protein>
<dbReference type="PANTHER" id="PTHR36503:SF2">
    <property type="entry name" value="BLR2408 PROTEIN"/>
    <property type="match status" value="1"/>
</dbReference>
<organism evidence="2 3">
    <name type="scientific">Flavobacterium noncentrifugens</name>
    <dbReference type="NCBI Taxonomy" id="1128970"/>
    <lineage>
        <taxon>Bacteria</taxon>
        <taxon>Pseudomonadati</taxon>
        <taxon>Bacteroidota</taxon>
        <taxon>Flavobacteriia</taxon>
        <taxon>Flavobacteriales</taxon>
        <taxon>Flavobacteriaceae</taxon>
        <taxon>Flavobacterium</taxon>
    </lineage>
</organism>
<keyword evidence="3" id="KW-1185">Reference proteome</keyword>
<sequence length="137" mass="15425">MIKQLWINLPVKNVSASKVFFTKLGFTFNSGHGDSETSACLIIDEKKTAIMLFEESQLKEFLMNAVTDTKTSNEVMISFSAESKEQIDEMAKKAEDAGASVFSKPADIQGWMYGFAFADLDGHRWNMLYMDMAKMPK</sequence>